<protein>
    <recommendedName>
        <fullName evidence="3">Secreted protein</fullName>
    </recommendedName>
</protein>
<evidence type="ECO:0000313" key="2">
    <source>
        <dbReference type="Proteomes" id="UP001519460"/>
    </source>
</evidence>
<dbReference type="AlphaFoldDB" id="A0ABD0KN34"/>
<comment type="caution">
    <text evidence="1">The sequence shown here is derived from an EMBL/GenBank/DDBJ whole genome shotgun (WGS) entry which is preliminary data.</text>
</comment>
<dbReference type="EMBL" id="JACVVK020000150">
    <property type="protein sequence ID" value="KAK7488521.1"/>
    <property type="molecule type" value="Genomic_DNA"/>
</dbReference>
<proteinExistence type="predicted"/>
<reference evidence="1 2" key="1">
    <citation type="journal article" date="2023" name="Sci. Data">
        <title>Genome assembly of the Korean intertidal mud-creeper Batillaria attramentaria.</title>
        <authorList>
            <person name="Patra A.K."/>
            <person name="Ho P.T."/>
            <person name="Jun S."/>
            <person name="Lee S.J."/>
            <person name="Kim Y."/>
            <person name="Won Y.J."/>
        </authorList>
    </citation>
    <scope>NUCLEOTIDE SEQUENCE [LARGE SCALE GENOMIC DNA]</scope>
    <source>
        <strain evidence="1">Wonlab-2016</strain>
    </source>
</reference>
<dbReference type="PROSITE" id="PS51257">
    <property type="entry name" value="PROKAR_LIPOPROTEIN"/>
    <property type="match status" value="1"/>
</dbReference>
<evidence type="ECO:0000313" key="1">
    <source>
        <dbReference type="EMBL" id="KAK7488521.1"/>
    </source>
</evidence>
<organism evidence="1 2">
    <name type="scientific">Batillaria attramentaria</name>
    <dbReference type="NCBI Taxonomy" id="370345"/>
    <lineage>
        <taxon>Eukaryota</taxon>
        <taxon>Metazoa</taxon>
        <taxon>Spiralia</taxon>
        <taxon>Lophotrochozoa</taxon>
        <taxon>Mollusca</taxon>
        <taxon>Gastropoda</taxon>
        <taxon>Caenogastropoda</taxon>
        <taxon>Sorbeoconcha</taxon>
        <taxon>Cerithioidea</taxon>
        <taxon>Batillariidae</taxon>
        <taxon>Batillaria</taxon>
    </lineage>
</organism>
<name>A0ABD0KN34_9CAEN</name>
<sequence>MGAPEKIRCVSIGCLATVSYNVVFACGLGAWGEATIAVCSLESESGSKSDYRWRNVTQAETLDEFLFPVLPPPVRSTLPLAAVSSWMCYMRHCNCHNAISHSPGHTEQRAFTLFPYHKTIRWC</sequence>
<keyword evidence="2" id="KW-1185">Reference proteome</keyword>
<evidence type="ECO:0008006" key="3">
    <source>
        <dbReference type="Google" id="ProtNLM"/>
    </source>
</evidence>
<accession>A0ABD0KN34</accession>
<gene>
    <name evidence="1" type="ORF">BaRGS_00020306</name>
</gene>
<dbReference type="Proteomes" id="UP001519460">
    <property type="component" value="Unassembled WGS sequence"/>
</dbReference>